<dbReference type="Pfam" id="PF19353">
    <property type="entry name" value="DUF5930"/>
    <property type="match status" value="1"/>
</dbReference>
<dbReference type="InterPro" id="IPR016047">
    <property type="entry name" value="M23ase_b-sheet_dom"/>
</dbReference>
<evidence type="ECO:0000259" key="5">
    <source>
        <dbReference type="Pfam" id="PF19353"/>
    </source>
</evidence>
<reference evidence="7" key="1">
    <citation type="submission" date="2016-10" db="EMBL/GenBank/DDBJ databases">
        <authorList>
            <person name="Varghese N."/>
            <person name="Submissions S."/>
        </authorList>
    </citation>
    <scope>NUCLEOTIDE SEQUENCE [LARGE SCALE GENOMIC DNA]</scope>
    <source>
        <strain evidence="7">DSM 26893</strain>
    </source>
</reference>
<dbReference type="InterPro" id="IPR045974">
    <property type="entry name" value="DUF5930"/>
</dbReference>
<dbReference type="AlphaFoldDB" id="A0A1H8B9B7"/>
<dbReference type="InterPro" id="IPR011055">
    <property type="entry name" value="Dup_hybrid_motif"/>
</dbReference>
<feature type="domain" description="M23ase beta-sheet core" evidence="4">
    <location>
        <begin position="330"/>
        <end position="425"/>
    </location>
</feature>
<dbReference type="PANTHER" id="PTHR21666">
    <property type="entry name" value="PEPTIDASE-RELATED"/>
    <property type="match status" value="1"/>
</dbReference>
<dbReference type="Gene3D" id="2.70.70.10">
    <property type="entry name" value="Glucose Permease (Domain IIA)"/>
    <property type="match status" value="1"/>
</dbReference>
<evidence type="ECO:0000256" key="3">
    <source>
        <dbReference type="SAM" id="Phobius"/>
    </source>
</evidence>
<evidence type="ECO:0000313" key="6">
    <source>
        <dbReference type="EMBL" id="SEM78447.1"/>
    </source>
</evidence>
<dbReference type="Proteomes" id="UP000199372">
    <property type="component" value="Unassembled WGS sequence"/>
</dbReference>
<dbReference type="PANTHER" id="PTHR21666:SF289">
    <property type="entry name" value="L-ALA--D-GLU ENDOPEPTIDASE"/>
    <property type="match status" value="1"/>
</dbReference>
<feature type="coiled-coil region" evidence="2">
    <location>
        <begin position="69"/>
        <end position="103"/>
    </location>
</feature>
<dbReference type="InterPro" id="IPR050570">
    <property type="entry name" value="Cell_wall_metabolism_enzyme"/>
</dbReference>
<dbReference type="Pfam" id="PF01551">
    <property type="entry name" value="Peptidase_M23"/>
    <property type="match status" value="1"/>
</dbReference>
<dbReference type="SUPFAM" id="SSF51261">
    <property type="entry name" value="Duplicated hybrid motif"/>
    <property type="match status" value="1"/>
</dbReference>
<keyword evidence="1" id="KW-0732">Signal</keyword>
<dbReference type="RefSeq" id="WP_091843832.1">
    <property type="nucleotide sequence ID" value="NZ_FOCM01000001.1"/>
</dbReference>
<keyword evidence="3" id="KW-1133">Transmembrane helix</keyword>
<proteinExistence type="predicted"/>
<dbReference type="GO" id="GO:0004222">
    <property type="term" value="F:metalloendopeptidase activity"/>
    <property type="evidence" value="ECO:0007669"/>
    <property type="project" value="TreeGrafter"/>
</dbReference>
<keyword evidence="2" id="KW-0175">Coiled coil</keyword>
<keyword evidence="3" id="KW-0812">Transmembrane</keyword>
<evidence type="ECO:0000256" key="2">
    <source>
        <dbReference type="SAM" id="Coils"/>
    </source>
</evidence>
<evidence type="ECO:0000313" key="7">
    <source>
        <dbReference type="Proteomes" id="UP000199372"/>
    </source>
</evidence>
<sequence>MRSSVFSAALARAFPEKRLFLRSDTETRYVRLSPGTQLCAVTGVAAVVGWSIIASAVLLMDSIGADQSRDQAAREQALYEQRLNALSAERDAALHDASAAQERFNAALRQVSSMQSDLLRAEADLTELQRGMSVTHDKLREVVLARDAAQAKAQDLAALLEGDGEGAADIARLDEMEDTVDLLASALTAAAGQRDAMAVEAQEAETFAEEMIYEAKLKEDRNDQIFGQLEDALTISVAPLDKMFRSAGLNTETLLNQVKRGYSGQGGPLTPISFSTKGGDIDADGQRANSILEKLDRMNLYRLAAQKAPFALPVHGSFRFTSGFGPRWGRMHNGTDFAGAHGTPIHATADGVVTHAGRLSSYGILVKIKHEFGIETRYAHMSRARVKVGQRVSRGERIGDMGNTGRSTGTHLHYEVRVGGKPVNPMTYIKAAQDVF</sequence>
<gene>
    <name evidence="6" type="ORF">SAMN04488011_101457</name>
</gene>
<name>A0A1H8B9B7_9RHOB</name>
<protein>
    <submittedName>
        <fullName evidence="6">Murein DD-endopeptidase MepM and murein hydrolase activator NlpD, contain LysM domain</fullName>
    </submittedName>
</protein>
<dbReference type="EMBL" id="FOCM01000001">
    <property type="protein sequence ID" value="SEM78447.1"/>
    <property type="molecule type" value="Genomic_DNA"/>
</dbReference>
<keyword evidence="7" id="KW-1185">Reference proteome</keyword>
<accession>A0A1H8B9B7</accession>
<evidence type="ECO:0000259" key="4">
    <source>
        <dbReference type="Pfam" id="PF01551"/>
    </source>
</evidence>
<dbReference type="OrthoDB" id="9805070at2"/>
<organism evidence="6 7">
    <name type="scientific">Palleronia pelagia</name>
    <dbReference type="NCBI Taxonomy" id="387096"/>
    <lineage>
        <taxon>Bacteria</taxon>
        <taxon>Pseudomonadati</taxon>
        <taxon>Pseudomonadota</taxon>
        <taxon>Alphaproteobacteria</taxon>
        <taxon>Rhodobacterales</taxon>
        <taxon>Roseobacteraceae</taxon>
        <taxon>Palleronia</taxon>
    </lineage>
</organism>
<evidence type="ECO:0000256" key="1">
    <source>
        <dbReference type="ARBA" id="ARBA00022729"/>
    </source>
</evidence>
<dbReference type="CDD" id="cd12797">
    <property type="entry name" value="M23_peptidase"/>
    <property type="match status" value="1"/>
</dbReference>
<keyword evidence="3" id="KW-0472">Membrane</keyword>
<keyword evidence="6" id="KW-0378">Hydrolase</keyword>
<feature type="domain" description="DUF5930" evidence="5">
    <location>
        <begin position="6"/>
        <end position="319"/>
    </location>
</feature>
<feature type="transmembrane region" description="Helical" evidence="3">
    <location>
        <begin position="39"/>
        <end position="59"/>
    </location>
</feature>